<accession>A0A842YM61</accession>
<feature type="transmembrane region" description="Helical" evidence="5">
    <location>
        <begin position="149"/>
        <end position="170"/>
    </location>
</feature>
<dbReference type="InterPro" id="IPR051598">
    <property type="entry name" value="TSUP/Inactive_protease-like"/>
</dbReference>
<dbReference type="Pfam" id="PF01925">
    <property type="entry name" value="TauE"/>
    <property type="match status" value="1"/>
</dbReference>
<dbReference type="InterPro" id="IPR002781">
    <property type="entry name" value="TM_pro_TauE-like"/>
</dbReference>
<evidence type="ECO:0000256" key="5">
    <source>
        <dbReference type="RuleBase" id="RU363041"/>
    </source>
</evidence>
<feature type="transmembrane region" description="Helical" evidence="5">
    <location>
        <begin position="212"/>
        <end position="231"/>
    </location>
</feature>
<feature type="transmembrane region" description="Helical" evidence="5">
    <location>
        <begin position="84"/>
        <end position="104"/>
    </location>
</feature>
<comment type="subcellular location">
    <subcellularLocation>
        <location evidence="5">Cell membrane</location>
        <topology evidence="5">Multi-pass membrane protein</topology>
    </subcellularLocation>
    <subcellularLocation>
        <location evidence="1">Membrane</location>
        <topology evidence="1">Multi-pass membrane protein</topology>
    </subcellularLocation>
</comment>
<keyword evidence="4 5" id="KW-0472">Membrane</keyword>
<evidence type="ECO:0000256" key="4">
    <source>
        <dbReference type="ARBA" id="ARBA00023136"/>
    </source>
</evidence>
<comment type="caution">
    <text evidence="6">The sequence shown here is derived from an EMBL/GenBank/DDBJ whole genome shotgun (WGS) entry which is preliminary data.</text>
</comment>
<keyword evidence="2 5" id="KW-0812">Transmembrane</keyword>
<reference evidence="6" key="1">
    <citation type="submission" date="2018-06" db="EMBL/GenBank/DDBJ databases">
        <title>Draft genome sequence of Methanothermobacter thermautotrophicus Strain WHS, a thermophilic, hydrogenotrophic methanogen isolated from Washburn Hot Springs in Yellowstone National Park, USA.</title>
        <authorList>
            <person name="Mckay L.J."/>
            <person name="Klingelsmith K."/>
            <person name="Inskeep W.P."/>
            <person name="Fields M.W."/>
        </authorList>
    </citation>
    <scope>NUCLEOTIDE SEQUENCE</scope>
    <source>
        <strain evidence="6">WHS</strain>
    </source>
</reference>
<feature type="transmembrane region" description="Helical" evidence="5">
    <location>
        <begin position="51"/>
        <end position="72"/>
    </location>
</feature>
<dbReference type="GO" id="GO:0005886">
    <property type="term" value="C:plasma membrane"/>
    <property type="evidence" value="ECO:0007669"/>
    <property type="project" value="UniProtKB-SubCell"/>
</dbReference>
<feature type="transmembrane region" description="Helical" evidence="5">
    <location>
        <begin position="177"/>
        <end position="200"/>
    </location>
</feature>
<dbReference type="PANTHER" id="PTHR43701:SF2">
    <property type="entry name" value="MEMBRANE TRANSPORTER PROTEIN YJNA-RELATED"/>
    <property type="match status" value="1"/>
</dbReference>
<dbReference type="PANTHER" id="PTHR43701">
    <property type="entry name" value="MEMBRANE TRANSPORTER PROTEIN MJ0441-RELATED"/>
    <property type="match status" value="1"/>
</dbReference>
<evidence type="ECO:0000313" key="6">
    <source>
        <dbReference type="EMBL" id="MBE2900466.1"/>
    </source>
</evidence>
<dbReference type="EMBL" id="QKOF01000006">
    <property type="protein sequence ID" value="MBE2900466.1"/>
    <property type="molecule type" value="Genomic_DNA"/>
</dbReference>
<evidence type="ECO:0000256" key="1">
    <source>
        <dbReference type="ARBA" id="ARBA00004141"/>
    </source>
</evidence>
<evidence type="ECO:0000313" key="7">
    <source>
        <dbReference type="Proteomes" id="UP000646659"/>
    </source>
</evidence>
<protein>
    <recommendedName>
        <fullName evidence="5">Probable membrane transporter protein</fullName>
    </recommendedName>
</protein>
<feature type="transmembrane region" description="Helical" evidence="5">
    <location>
        <begin position="6"/>
        <end position="39"/>
    </location>
</feature>
<feature type="transmembrane region" description="Helical" evidence="5">
    <location>
        <begin position="243"/>
        <end position="260"/>
    </location>
</feature>
<proteinExistence type="inferred from homology"/>
<organism evidence="6 7">
    <name type="scientific">Methanothermobacter thermautotrophicus</name>
    <name type="common">Methanobacterium thermoformicicum</name>
    <dbReference type="NCBI Taxonomy" id="145262"/>
    <lineage>
        <taxon>Archaea</taxon>
        <taxon>Methanobacteriati</taxon>
        <taxon>Methanobacteriota</taxon>
        <taxon>Methanomada group</taxon>
        <taxon>Methanobacteria</taxon>
        <taxon>Methanobacteriales</taxon>
        <taxon>Methanobacteriaceae</taxon>
        <taxon>Methanothermobacter</taxon>
    </lineage>
</organism>
<dbReference type="Proteomes" id="UP000646659">
    <property type="component" value="Unassembled WGS sequence"/>
</dbReference>
<evidence type="ECO:0000256" key="3">
    <source>
        <dbReference type="ARBA" id="ARBA00022989"/>
    </source>
</evidence>
<evidence type="ECO:0000256" key="2">
    <source>
        <dbReference type="ARBA" id="ARBA00022692"/>
    </source>
</evidence>
<dbReference type="AlphaFoldDB" id="A0A842YM61"/>
<name>A0A842YM61_METTF</name>
<gene>
    <name evidence="6" type="ORF">DNK57_06630</name>
</gene>
<comment type="similarity">
    <text evidence="5">Belongs to the 4-toluene sulfonate uptake permease (TSUP) (TC 2.A.102) family.</text>
</comment>
<keyword evidence="3 5" id="KW-1133">Transmembrane helix</keyword>
<sequence>MFMDPLIYVLALLFTGLLVGLATGLLGVGGGFIIAPVLFFLMEAGGTPPDIAIRTAFGTSLAIILPTALSGAHSHYRRGCVDPGTGITMGVLGACGSVAGVFTASASPAELLKRIFGVLLILVSLQLLLSSRIPPSGVKRNVAAPLGFLTGFLSGLLGIGGGVVLVPLLVMVAGFDVLEAVGTSSLVIAFTAASGTISYILTGPGGPFTVGYVNLLQFLLVIVVSVPASRLGALIAHRVDVRYIRYIFIILLICTGLRMLL</sequence>
<keyword evidence="5" id="KW-1003">Cell membrane</keyword>